<keyword evidence="1" id="KW-0472">Membrane</keyword>
<dbReference type="InterPro" id="IPR000415">
    <property type="entry name" value="Nitroreductase-like"/>
</dbReference>
<keyword evidence="1" id="KW-0812">Transmembrane</keyword>
<name>A0A2W4VUS0_9CYAN</name>
<reference evidence="2 3" key="2">
    <citation type="submission" date="2018-06" db="EMBL/GenBank/DDBJ databases">
        <title>Metagenomic assembly of (sub)arctic Cyanobacteria and their associated microbiome from non-axenic cultures.</title>
        <authorList>
            <person name="Baurain D."/>
        </authorList>
    </citation>
    <scope>NUCLEOTIDE SEQUENCE [LARGE SCALE GENOMIC DNA]</scope>
    <source>
        <strain evidence="2">ULC066bin1</strain>
    </source>
</reference>
<organism evidence="2 3">
    <name type="scientific">Pseudanabaena frigida</name>
    <dbReference type="NCBI Taxonomy" id="945775"/>
    <lineage>
        <taxon>Bacteria</taxon>
        <taxon>Bacillati</taxon>
        <taxon>Cyanobacteriota</taxon>
        <taxon>Cyanophyceae</taxon>
        <taxon>Pseudanabaenales</taxon>
        <taxon>Pseudanabaenaceae</taxon>
        <taxon>Pseudanabaena</taxon>
    </lineage>
</organism>
<dbReference type="Gene3D" id="3.40.109.10">
    <property type="entry name" value="NADH Oxidase"/>
    <property type="match status" value="1"/>
</dbReference>
<evidence type="ECO:0000313" key="3">
    <source>
        <dbReference type="Proteomes" id="UP000249467"/>
    </source>
</evidence>
<reference evidence="2 3" key="1">
    <citation type="submission" date="2018-04" db="EMBL/GenBank/DDBJ databases">
        <authorList>
            <person name="Go L.Y."/>
            <person name="Mitchell J.A."/>
        </authorList>
    </citation>
    <scope>NUCLEOTIDE SEQUENCE [LARGE SCALE GENOMIC DNA]</scope>
    <source>
        <strain evidence="2">ULC066bin1</strain>
    </source>
</reference>
<proteinExistence type="predicted"/>
<gene>
    <name evidence="2" type="ORF">DCF19_22310</name>
</gene>
<keyword evidence="1" id="KW-1133">Transmembrane helix</keyword>
<dbReference type="Proteomes" id="UP000249467">
    <property type="component" value="Unassembled WGS sequence"/>
</dbReference>
<dbReference type="NCBIfam" id="NF047509">
    <property type="entry name" value="Rv3131_FMN_oxido"/>
    <property type="match status" value="1"/>
</dbReference>
<comment type="caution">
    <text evidence="2">The sequence shown here is derived from an EMBL/GenBank/DDBJ whole genome shotgun (WGS) entry which is preliminary data.</text>
</comment>
<dbReference type="EMBL" id="QBML01000044">
    <property type="protein sequence ID" value="PZO36162.1"/>
    <property type="molecule type" value="Genomic_DNA"/>
</dbReference>
<evidence type="ECO:0000256" key="1">
    <source>
        <dbReference type="SAM" id="Phobius"/>
    </source>
</evidence>
<accession>A0A2W4VUS0</accession>
<protein>
    <submittedName>
        <fullName evidence="2">Nitroreductase</fullName>
    </submittedName>
</protein>
<dbReference type="AlphaFoldDB" id="A0A2W4VUS0"/>
<dbReference type="SUPFAM" id="SSF55469">
    <property type="entry name" value="FMN-dependent nitroreductase-like"/>
    <property type="match status" value="2"/>
</dbReference>
<dbReference type="GO" id="GO:0016491">
    <property type="term" value="F:oxidoreductase activity"/>
    <property type="evidence" value="ECO:0007669"/>
    <property type="project" value="InterPro"/>
</dbReference>
<evidence type="ECO:0000313" key="2">
    <source>
        <dbReference type="EMBL" id="PZO36162.1"/>
    </source>
</evidence>
<feature type="transmembrane region" description="Helical" evidence="1">
    <location>
        <begin position="6"/>
        <end position="24"/>
    </location>
</feature>
<sequence>MNRTKFIGIAGGSIIATVVTSYLLSDKSNLLRKDLKLINSNNATFKLDENAILHLASLAPSGHNTQPWFVQYIEPYNWIVGNDKSKWLSAVDPTQRETILSIGAFIQNLEYAASSFGYICHWTLLAKTNQDEQVVQVRLNKIESKNPFDISKIRTRRTVRSNFLNEELKTEDRQYLINSEPEFIHYLPAISKEGQFISEQTIVANRIQTYRDPAQQELANWIRFSTKDADRYRDGLTTASMEIEGFSGWIVRNFYNKDNVMKKDFREVGLDKVKQQVSESAGWILITSSDNSVATLLETGRRMQRLFLKVREKNIAIHPMTQILEEPSTRQILNQAVGISENIQFILRTGYLKNYPEPVSLRRPVNWFIRLSTNVYN</sequence>